<dbReference type="Proteomes" id="UP000499080">
    <property type="component" value="Unassembled WGS sequence"/>
</dbReference>
<organism evidence="3 4">
    <name type="scientific">Araneus ventricosus</name>
    <name type="common">Orbweaver spider</name>
    <name type="synonym">Epeira ventricosa</name>
    <dbReference type="NCBI Taxonomy" id="182803"/>
    <lineage>
        <taxon>Eukaryota</taxon>
        <taxon>Metazoa</taxon>
        <taxon>Ecdysozoa</taxon>
        <taxon>Arthropoda</taxon>
        <taxon>Chelicerata</taxon>
        <taxon>Arachnida</taxon>
        <taxon>Araneae</taxon>
        <taxon>Araneomorphae</taxon>
        <taxon>Entelegynae</taxon>
        <taxon>Araneoidea</taxon>
        <taxon>Araneidae</taxon>
        <taxon>Araneus</taxon>
    </lineage>
</organism>
<dbReference type="PANTHER" id="PTHR11439">
    <property type="entry name" value="GAG-POL-RELATED RETROTRANSPOSON"/>
    <property type="match status" value="1"/>
</dbReference>
<dbReference type="Pfam" id="PF25597">
    <property type="entry name" value="SH3_retrovirus"/>
    <property type="match status" value="1"/>
</dbReference>
<gene>
    <name evidence="3" type="primary">POLX_1375</name>
    <name evidence="3" type="ORF">AVEN_39695_1</name>
</gene>
<evidence type="ECO:0000259" key="1">
    <source>
        <dbReference type="Pfam" id="PF07727"/>
    </source>
</evidence>
<dbReference type="InterPro" id="IPR057670">
    <property type="entry name" value="SH3_retrovirus"/>
</dbReference>
<dbReference type="SUPFAM" id="SSF56672">
    <property type="entry name" value="DNA/RNA polymerases"/>
    <property type="match status" value="1"/>
</dbReference>
<dbReference type="InterPro" id="IPR013103">
    <property type="entry name" value="RVT_2"/>
</dbReference>
<feature type="domain" description="Retroviral polymerase SH3-like" evidence="2">
    <location>
        <begin position="65"/>
        <end position="115"/>
    </location>
</feature>
<comment type="caution">
    <text evidence="3">The sequence shown here is derived from an EMBL/GenBank/DDBJ whole genome shotgun (WGS) entry which is preliminary data.</text>
</comment>
<accession>A0A4Y2LWL6</accession>
<evidence type="ECO:0000259" key="2">
    <source>
        <dbReference type="Pfam" id="PF25597"/>
    </source>
</evidence>
<dbReference type="Pfam" id="PF07727">
    <property type="entry name" value="RVT_2"/>
    <property type="match status" value="1"/>
</dbReference>
<protein>
    <submittedName>
        <fullName evidence="3">Retrovirus-related Pol polyprotein from transposon TNT 1-94</fullName>
    </submittedName>
</protein>
<reference evidence="3 4" key="1">
    <citation type="journal article" date="2019" name="Sci. Rep.">
        <title>Orb-weaving spider Araneus ventricosus genome elucidates the spidroin gene catalogue.</title>
        <authorList>
            <person name="Kono N."/>
            <person name="Nakamura H."/>
            <person name="Ohtoshi R."/>
            <person name="Moran D.A.P."/>
            <person name="Shinohara A."/>
            <person name="Yoshida Y."/>
            <person name="Fujiwara M."/>
            <person name="Mori M."/>
            <person name="Tomita M."/>
            <person name="Arakawa K."/>
        </authorList>
    </citation>
    <scope>NUCLEOTIDE SEQUENCE [LARGE SCALE GENOMIC DNA]</scope>
</reference>
<dbReference type="GO" id="GO:0071897">
    <property type="term" value="P:DNA biosynthetic process"/>
    <property type="evidence" value="ECO:0007669"/>
    <property type="project" value="UniProtKB-ARBA"/>
</dbReference>
<dbReference type="PANTHER" id="PTHR11439:SF483">
    <property type="entry name" value="PEPTIDE SYNTHASE GLIP-LIKE, PUTATIVE (AFU_ORTHOLOGUE AFUA_3G12920)-RELATED"/>
    <property type="match status" value="1"/>
</dbReference>
<dbReference type="InterPro" id="IPR043502">
    <property type="entry name" value="DNA/RNA_pol_sf"/>
</dbReference>
<dbReference type="AlphaFoldDB" id="A0A4Y2LWL6"/>
<dbReference type="CDD" id="cd09272">
    <property type="entry name" value="RNase_HI_RT_Ty1"/>
    <property type="match status" value="1"/>
</dbReference>
<keyword evidence="4" id="KW-1185">Reference proteome</keyword>
<evidence type="ECO:0000313" key="3">
    <source>
        <dbReference type="EMBL" id="GBN18764.1"/>
    </source>
</evidence>
<name>A0A4Y2LWL6_ARAVE</name>
<proteinExistence type="predicted"/>
<evidence type="ECO:0000313" key="4">
    <source>
        <dbReference type="Proteomes" id="UP000499080"/>
    </source>
</evidence>
<sequence>MPGKRRCRFADFKDIKLNCEPCRVNKFKRVSFKSLNEIRSKKPLELLYADIIIFEVLVKQERKMPHRSKLDARAQKGYLLGYAFKTRGYRVWLPEKNKVIETKNVPFDENKFYGESSGAVMGTNPYNTTEIIIPSSNSSYSEDIVRETSPVSDDSLLHTTDDKDPECDIKGAYLYASLDKEVYMTQPPGFVKKGEESKVCRLDRAIYGLHQSVREWFFEMHRVLTGIGFTKIEGCDCAYMFKSDAVLILYVDNFVLFSRTSGVSKMVIDILSTHVDVKILGNTRKLLGVEFEQYKRNVFIHAESYISEAAERYIQYKFPITSLPITKGSVYSKSQCPKSEEESREMSQLPYRNILGCLSFIASRTRPDISYAINIFSQFQSNPVYSDADFASNRDDRTSVGGQLVMLDNSPIEWRTFKQKCVTLSTMESEFVAMTDATRELIWFDRILIECFERNVILEKPVQSTLFVDNMATIDFVKSSIENCRSKHIDVKLFFVRD</sequence>
<dbReference type="EMBL" id="BGPR01006413">
    <property type="protein sequence ID" value="GBN18764.1"/>
    <property type="molecule type" value="Genomic_DNA"/>
</dbReference>
<feature type="domain" description="Reverse transcriptase Ty1/copia-type" evidence="1">
    <location>
        <begin position="167"/>
        <end position="309"/>
    </location>
</feature>